<feature type="coiled-coil region" evidence="2">
    <location>
        <begin position="340"/>
        <end position="385"/>
    </location>
</feature>
<dbReference type="OrthoDB" id="9769048at2"/>
<dbReference type="Pfam" id="PF02321">
    <property type="entry name" value="OEP"/>
    <property type="match status" value="1"/>
</dbReference>
<dbReference type="SUPFAM" id="SSF56954">
    <property type="entry name" value="Outer membrane efflux proteins (OEP)"/>
    <property type="match status" value="1"/>
</dbReference>
<dbReference type="STRING" id="1297742.A176_005984"/>
<dbReference type="GO" id="GO:0015562">
    <property type="term" value="F:efflux transmembrane transporter activity"/>
    <property type="evidence" value="ECO:0007669"/>
    <property type="project" value="InterPro"/>
</dbReference>
<evidence type="ECO:0000256" key="2">
    <source>
        <dbReference type="SAM" id="Coils"/>
    </source>
</evidence>
<dbReference type="Proteomes" id="UP000009026">
    <property type="component" value="Chromosome"/>
</dbReference>
<feature type="signal peptide" evidence="3">
    <location>
        <begin position="1"/>
        <end position="31"/>
    </location>
</feature>
<evidence type="ECO:0000256" key="1">
    <source>
        <dbReference type="ARBA" id="ARBA00007613"/>
    </source>
</evidence>
<dbReference type="InterPro" id="IPR003423">
    <property type="entry name" value="OMP_efflux"/>
</dbReference>
<evidence type="ECO:0000256" key="3">
    <source>
        <dbReference type="SAM" id="SignalP"/>
    </source>
</evidence>
<evidence type="ECO:0000313" key="4">
    <source>
        <dbReference type="EMBL" id="AKQ69072.1"/>
    </source>
</evidence>
<dbReference type="EMBL" id="CP012109">
    <property type="protein sequence ID" value="AKQ69072.1"/>
    <property type="molecule type" value="Genomic_DNA"/>
</dbReference>
<dbReference type="InterPro" id="IPR010131">
    <property type="entry name" value="MdtP/NodT-like"/>
</dbReference>
<dbReference type="AlphaFoldDB" id="A0A0H4XLE0"/>
<keyword evidence="3" id="KW-0732">Signal</keyword>
<organism evidence="4 5">
    <name type="scientific">Pseudomyxococcus hansupus</name>
    <dbReference type="NCBI Taxonomy" id="1297742"/>
    <lineage>
        <taxon>Bacteria</taxon>
        <taxon>Pseudomonadati</taxon>
        <taxon>Myxococcota</taxon>
        <taxon>Myxococcia</taxon>
        <taxon>Myxococcales</taxon>
        <taxon>Cystobacterineae</taxon>
        <taxon>Myxococcaceae</taxon>
        <taxon>Pseudomyxococcus</taxon>
    </lineage>
</organism>
<dbReference type="PANTHER" id="PTHR30203:SF24">
    <property type="entry name" value="BLR4935 PROTEIN"/>
    <property type="match status" value="1"/>
</dbReference>
<gene>
    <name evidence="4" type="ORF">A176_005984</name>
</gene>
<dbReference type="PATRIC" id="fig|1297742.4.peg.6076"/>
<dbReference type="PANTHER" id="PTHR30203">
    <property type="entry name" value="OUTER MEMBRANE CATION EFFLUX PROTEIN"/>
    <property type="match status" value="1"/>
</dbReference>
<accession>A0A0H4XLE0</accession>
<sequence length="456" mass="50905">MSFHRSWTRSATRAVLATGSAVWLGSGAAGASEQRYQSQLEAIARQAPRAQDAEPFTSAPVLERAELVRQVLARNPSLEAAREAWRASLERYPRETALEDPMLSYGVAPLSIAGSARFGQSVELSQQLPFPGKRGLRGEMALAEAQSMREDREAMRLRMALMASTLFDELFVVERSLAVTEEHLRLLGQLKKSAEAQYVTGRASQQDPLQAEVELSEVLREQVMFEAERERLRAQLNGLLHRAPQAPLPPLPEALPTLVTEALSAERLQDEALRLRPELEGLRARVGGGEAAVRLAKRDYYPDVMVMGAYNSMWMDTPHQFMAGVTVNIPLDFGKRKAAVHEAEAGLKRLRREEEQLIDDIRVEVEQARSRADETRRVVALFQERLAPAARDQVAAARAGFESGKNSFQVLIEAERNLRRVELREQTALADVQRRQAELDRALGHIPGLPRNGETR</sequence>
<evidence type="ECO:0000313" key="5">
    <source>
        <dbReference type="Proteomes" id="UP000009026"/>
    </source>
</evidence>
<feature type="chain" id="PRO_5005212848" evidence="3">
    <location>
        <begin position="32"/>
        <end position="456"/>
    </location>
</feature>
<dbReference type="eggNOG" id="COG1538">
    <property type="taxonomic scope" value="Bacteria"/>
</dbReference>
<name>A0A0H4XLE0_9BACT</name>
<dbReference type="Gene3D" id="1.20.1600.10">
    <property type="entry name" value="Outer membrane efflux proteins (OEP)"/>
    <property type="match status" value="1"/>
</dbReference>
<proteinExistence type="inferred from homology"/>
<reference evidence="4 5" key="1">
    <citation type="journal article" date="2016" name="PLoS ONE">
        <title>Complete Genome Sequence and Comparative Genomics of a Novel Myxobacterium Myxococcus hansupus.</title>
        <authorList>
            <person name="Sharma G."/>
            <person name="Narwani T."/>
            <person name="Subramanian S."/>
        </authorList>
    </citation>
    <scope>NUCLEOTIDE SEQUENCE [LARGE SCALE GENOMIC DNA]</scope>
    <source>
        <strain evidence="5">mixupus</strain>
    </source>
</reference>
<protein>
    <submittedName>
        <fullName evidence="4">Heavy metal RND efflux outer membrane protein, CzcC family</fullName>
    </submittedName>
</protein>
<dbReference type="KEGG" id="mym:A176_005984"/>
<keyword evidence="5" id="KW-1185">Reference proteome</keyword>
<dbReference type="RefSeq" id="WP_002638346.1">
    <property type="nucleotide sequence ID" value="NZ_CP012109.1"/>
</dbReference>
<comment type="similarity">
    <text evidence="1">Belongs to the outer membrane factor (OMF) (TC 1.B.17) family.</text>
</comment>
<keyword evidence="2" id="KW-0175">Coiled coil</keyword>